<accession>A0A0G2HSY3</accession>
<evidence type="ECO:0000313" key="4">
    <source>
        <dbReference type="Proteomes" id="UP000034680"/>
    </source>
</evidence>
<dbReference type="Proteomes" id="UP000034680">
    <property type="component" value="Unassembled WGS sequence"/>
</dbReference>
<dbReference type="EMBL" id="LCUC01000066">
    <property type="protein sequence ID" value="KKY37918.1"/>
    <property type="molecule type" value="Genomic_DNA"/>
</dbReference>
<evidence type="ECO:0000313" key="3">
    <source>
        <dbReference type="EMBL" id="KKY37918.1"/>
    </source>
</evidence>
<proteinExistence type="predicted"/>
<dbReference type="STRING" id="1214573.A0A0G2HSY3"/>
<organism evidence="3 4">
    <name type="scientific">Diaporthe ampelina</name>
    <dbReference type="NCBI Taxonomy" id="1214573"/>
    <lineage>
        <taxon>Eukaryota</taxon>
        <taxon>Fungi</taxon>
        <taxon>Dikarya</taxon>
        <taxon>Ascomycota</taxon>
        <taxon>Pezizomycotina</taxon>
        <taxon>Sordariomycetes</taxon>
        <taxon>Sordariomycetidae</taxon>
        <taxon>Diaporthales</taxon>
        <taxon>Diaporthaceae</taxon>
        <taxon>Diaporthe</taxon>
    </lineage>
</organism>
<sequence>MKLSSGVAALSLLLDVTSAGKIRFGCSQLAYGVFDPLVFPGQTTAGHLHQFNGGNGLNYTLDKVDIAPESSCTTCTFAENFSNYWTATLFFKARNGTYHRVQQIPNSGFEQGTGGVTVYYAYPDDGREVTSFPAGFRMLVGNPSARSSGERAESGTLTYSCLTSLTSRPTGKSSMPTEACAGGIMANIRFPQCWNGKDLDSEDHRSHVASADAKVESGGVCPSDFPVLLPEIYMEVVWDTTPFNDPSIWPEDGSQPFVWSQGDLTGFGAHADYIFGWEGDKLQQAMDNKCENMDCDALKTQSIADGKACVNTLSPAPAEQLDGWLETLPNNIVVN</sequence>
<feature type="domain" description="DUF1996" evidence="2">
    <location>
        <begin position="35"/>
        <end position="277"/>
    </location>
</feature>
<dbReference type="PANTHER" id="PTHR43662">
    <property type="match status" value="1"/>
</dbReference>
<comment type="caution">
    <text evidence="3">The sequence shown here is derived from an EMBL/GenBank/DDBJ whole genome shotgun (WGS) entry which is preliminary data.</text>
</comment>
<reference evidence="3 4" key="2">
    <citation type="submission" date="2015-05" db="EMBL/GenBank/DDBJ databases">
        <authorList>
            <person name="Morales-Cruz A."/>
            <person name="Amrine K.C."/>
            <person name="Cantu D."/>
        </authorList>
    </citation>
    <scope>NUCLEOTIDE SEQUENCE [LARGE SCALE GENOMIC DNA]</scope>
    <source>
        <strain evidence="3">DA912</strain>
    </source>
</reference>
<evidence type="ECO:0000256" key="1">
    <source>
        <dbReference type="SAM" id="SignalP"/>
    </source>
</evidence>
<name>A0A0G2HSY3_9PEZI</name>
<keyword evidence="4" id="KW-1185">Reference proteome</keyword>
<gene>
    <name evidence="3" type="ORF">UCDDA912_g02135</name>
</gene>
<feature type="signal peptide" evidence="1">
    <location>
        <begin position="1"/>
        <end position="19"/>
    </location>
</feature>
<evidence type="ECO:0000259" key="2">
    <source>
        <dbReference type="Pfam" id="PF09362"/>
    </source>
</evidence>
<dbReference type="AlphaFoldDB" id="A0A0G2HSY3"/>
<dbReference type="PANTHER" id="PTHR43662:SF13">
    <property type="entry name" value="DUF1996 DOMAIN-CONTAINING PROTEIN"/>
    <property type="match status" value="1"/>
</dbReference>
<dbReference type="OrthoDB" id="74764at2759"/>
<feature type="chain" id="PRO_5002545443" description="DUF1996 domain-containing protein" evidence="1">
    <location>
        <begin position="20"/>
        <end position="335"/>
    </location>
</feature>
<dbReference type="InterPro" id="IPR018535">
    <property type="entry name" value="DUF1996"/>
</dbReference>
<dbReference type="Pfam" id="PF09362">
    <property type="entry name" value="DUF1996"/>
    <property type="match status" value="1"/>
</dbReference>
<reference evidence="3 4" key="1">
    <citation type="submission" date="2015-05" db="EMBL/GenBank/DDBJ databases">
        <title>Distinctive expansion of gene families associated with plant cell wall degradation and secondary metabolism in the genomes of grapevine trunk pathogens.</title>
        <authorList>
            <person name="Lawrence D.P."/>
            <person name="Travadon R."/>
            <person name="Rolshausen P.E."/>
            <person name="Baumgartner K."/>
        </authorList>
    </citation>
    <scope>NUCLEOTIDE SEQUENCE [LARGE SCALE GENOMIC DNA]</scope>
    <source>
        <strain evidence="3">DA912</strain>
    </source>
</reference>
<protein>
    <recommendedName>
        <fullName evidence="2">DUF1996 domain-containing protein</fullName>
    </recommendedName>
</protein>
<keyword evidence="1" id="KW-0732">Signal</keyword>